<keyword evidence="2" id="KW-1185">Reference proteome</keyword>
<dbReference type="EMBL" id="JACOPH010000001">
    <property type="protein sequence ID" value="MBC5712947.1"/>
    <property type="molecule type" value="Genomic_DNA"/>
</dbReference>
<dbReference type="AlphaFoldDB" id="A0A923LME1"/>
<comment type="caution">
    <text evidence="1">The sequence shown here is derived from an EMBL/GenBank/DDBJ whole genome shotgun (WGS) entry which is preliminary data.</text>
</comment>
<dbReference type="SUPFAM" id="SSF102114">
    <property type="entry name" value="Radical SAM enzymes"/>
    <property type="match status" value="1"/>
</dbReference>
<reference evidence="1" key="1">
    <citation type="submission" date="2020-08" db="EMBL/GenBank/DDBJ databases">
        <title>Genome public.</title>
        <authorList>
            <person name="Liu C."/>
            <person name="Sun Q."/>
        </authorList>
    </citation>
    <scope>NUCLEOTIDE SEQUENCE</scope>
    <source>
        <strain evidence="1">BX1005</strain>
    </source>
</reference>
<evidence type="ECO:0000313" key="1">
    <source>
        <dbReference type="EMBL" id="MBC5712947.1"/>
    </source>
</evidence>
<dbReference type="RefSeq" id="WP_186865966.1">
    <property type="nucleotide sequence ID" value="NZ_JACOPH010000001.1"/>
</dbReference>
<dbReference type="GO" id="GO:0003824">
    <property type="term" value="F:catalytic activity"/>
    <property type="evidence" value="ECO:0007669"/>
    <property type="project" value="InterPro"/>
</dbReference>
<dbReference type="InterPro" id="IPR058240">
    <property type="entry name" value="rSAM_sf"/>
</dbReference>
<organism evidence="1 2">
    <name type="scientific">Roseburia zhanii</name>
    <dbReference type="NCBI Taxonomy" id="2763064"/>
    <lineage>
        <taxon>Bacteria</taxon>
        <taxon>Bacillati</taxon>
        <taxon>Bacillota</taxon>
        <taxon>Clostridia</taxon>
        <taxon>Lachnospirales</taxon>
        <taxon>Lachnospiraceae</taxon>
        <taxon>Roseburia</taxon>
    </lineage>
</organism>
<dbReference type="Proteomes" id="UP000606720">
    <property type="component" value="Unassembled WGS sequence"/>
</dbReference>
<protein>
    <recommendedName>
        <fullName evidence="3">Radical SAM protein</fullName>
    </recommendedName>
</protein>
<accession>A0A923LME1</accession>
<dbReference type="GO" id="GO:0051536">
    <property type="term" value="F:iron-sulfur cluster binding"/>
    <property type="evidence" value="ECO:0007669"/>
    <property type="project" value="InterPro"/>
</dbReference>
<dbReference type="SFLD" id="SFLDS00029">
    <property type="entry name" value="Radical_SAM"/>
    <property type="match status" value="1"/>
</dbReference>
<proteinExistence type="predicted"/>
<dbReference type="InterPro" id="IPR007197">
    <property type="entry name" value="rSAM"/>
</dbReference>
<sequence length="618" mass="72817">MSRKVLLVEPNYKNKYPPMGLMKIATYYRNLGDDVTFFKGDLRDLVLDDTYEDLKTQLYANDSSIMWEKYKPHICMYLKKGLKDEFDQIPLSNENVIIKSLLEYYRKYFYKKEYFKPENRKYDRVGITTLFTFYWDITIKTINFAKQLCKTPEGVMVGGVMATILADRVEEETGIKPYKGTLSKPGVLDDNDMIIDTLPLDYSILEEIDYKYPASDGYLAYMTRGCINKCAFCAVPKLEPEYKSYLPIAEQVKWASERFGGKKDLLLLDNNVLASCQYTQIIDEIKNAGFTTDATFVEPNMFEVAIKNLRDGYNEKAYIKRVVREYKMLIEKMGSKIQDVYDLLESNNLLETYTAKKEAILATYETLKPYFDEIYSKKRPRKRYVDFNQGIDSRLITDENMEKLFEISIRPVRIAFDHWELHEIYEKSIRTAVKHGHTNLSNYVLYNFKDKPVELYKRLRLNVDLCEELGVSIYSFPMKYHPIEDPEYFSNRDYIGEHWNRKFIRTIQAVLNSTKGKVGKGLSFFKKAFGADEEEFEKLLYMPEAMIIYRLYFEDTGITQKWWECFCSLNENQLTQAKEIIHTNIFDSYEETISDPKVLELLSFYKITRDDAEKAMKR</sequence>
<evidence type="ECO:0008006" key="3">
    <source>
        <dbReference type="Google" id="ProtNLM"/>
    </source>
</evidence>
<gene>
    <name evidence="1" type="ORF">H8S17_01770</name>
</gene>
<evidence type="ECO:0000313" key="2">
    <source>
        <dbReference type="Proteomes" id="UP000606720"/>
    </source>
</evidence>
<name>A0A923LME1_9FIRM</name>